<reference evidence="2 3" key="1">
    <citation type="submission" date="2016-10" db="EMBL/GenBank/DDBJ databases">
        <authorList>
            <person name="Varghese N."/>
            <person name="Submissions S."/>
        </authorList>
    </citation>
    <scope>NUCLEOTIDE SEQUENCE [LARGE SCALE GENOMIC DNA]</scope>
    <source>
        <strain evidence="2 3">CGMCC 1.6853</strain>
    </source>
</reference>
<name>A0A1G5LHT8_9GAMM</name>
<dbReference type="PANTHER" id="PTHR39339">
    <property type="entry name" value="SLR1444 PROTEIN"/>
    <property type="match status" value="1"/>
</dbReference>
<dbReference type="Proteomes" id="UP000183031">
    <property type="component" value="Unassembled WGS sequence"/>
</dbReference>
<protein>
    <submittedName>
        <fullName evidence="2">CHAD domain-containing protein</fullName>
    </submittedName>
</protein>
<sequence length="257" mass="29407">MAFVEDIVTQLRRLESALNEALQRLQQAPDSEALHDLRVTLRRIRSLLRPLRGCPGATRLDRAAAQLGRLTTPLRDLEVLIAELAHHHLDWQANVRQSDFQARCRQLLANPQLISFPSLLHAWPHRFRRTAQRAAKHRVNRRLQRQQRQLRRALADIGYDRHRLRLLVKRLRYAAEAYPQSLPLSPAAMASLKAAQNALGDWHDREVWCLQAEHQADLWLLLPRWQAEQRQALVRADALLAALSPALAAKTGGASRS</sequence>
<keyword evidence="3" id="KW-1185">Reference proteome</keyword>
<evidence type="ECO:0000313" key="2">
    <source>
        <dbReference type="EMBL" id="SCZ11868.1"/>
    </source>
</evidence>
<dbReference type="InterPro" id="IPR007899">
    <property type="entry name" value="CHAD_dom"/>
</dbReference>
<organism evidence="2 3">
    <name type="scientific">Serratia nematodiphila</name>
    <dbReference type="NCBI Taxonomy" id="458197"/>
    <lineage>
        <taxon>Bacteria</taxon>
        <taxon>Pseudomonadati</taxon>
        <taxon>Pseudomonadota</taxon>
        <taxon>Gammaproteobacteria</taxon>
        <taxon>Enterobacterales</taxon>
        <taxon>Yersiniaceae</taxon>
        <taxon>Serratia</taxon>
    </lineage>
</organism>
<comment type="caution">
    <text evidence="2">The sequence shown here is derived from an EMBL/GenBank/DDBJ whole genome shotgun (WGS) entry which is preliminary data.</text>
</comment>
<dbReference type="Gene3D" id="1.40.20.10">
    <property type="entry name" value="CHAD domain"/>
    <property type="match status" value="1"/>
</dbReference>
<dbReference type="RefSeq" id="WP_033631336.1">
    <property type="nucleotide sequence ID" value="NZ_CBCSIN010000018.1"/>
</dbReference>
<accession>A0A1G5LHT8</accession>
<dbReference type="PROSITE" id="PS51708">
    <property type="entry name" value="CHAD"/>
    <property type="match status" value="1"/>
</dbReference>
<dbReference type="PANTHER" id="PTHR39339:SF1">
    <property type="entry name" value="CHAD DOMAIN-CONTAINING PROTEIN"/>
    <property type="match status" value="1"/>
</dbReference>
<dbReference type="InterPro" id="IPR038186">
    <property type="entry name" value="CHAD_dom_sf"/>
</dbReference>
<dbReference type="Pfam" id="PF05235">
    <property type="entry name" value="CHAD"/>
    <property type="match status" value="1"/>
</dbReference>
<evidence type="ECO:0000313" key="3">
    <source>
        <dbReference type="Proteomes" id="UP000183031"/>
    </source>
</evidence>
<feature type="domain" description="CHAD" evidence="1">
    <location>
        <begin position="1"/>
        <end position="245"/>
    </location>
</feature>
<gene>
    <name evidence="2" type="ORF">SAMN02927935_04338</name>
</gene>
<proteinExistence type="predicted"/>
<dbReference type="EMBL" id="FMUT01000014">
    <property type="protein sequence ID" value="SCZ11868.1"/>
    <property type="molecule type" value="Genomic_DNA"/>
</dbReference>
<evidence type="ECO:0000259" key="1">
    <source>
        <dbReference type="PROSITE" id="PS51708"/>
    </source>
</evidence>
<dbReference type="SMART" id="SM00880">
    <property type="entry name" value="CHAD"/>
    <property type="match status" value="1"/>
</dbReference>